<reference evidence="1 2" key="2">
    <citation type="submission" date="2018-11" db="EMBL/GenBank/DDBJ databases">
        <authorList>
            <consortium name="Pathogen Informatics"/>
        </authorList>
    </citation>
    <scope>NUCLEOTIDE SEQUENCE [LARGE SCALE GENOMIC DNA]</scope>
    <source>
        <strain evidence="1">Dakar</strain>
        <strain evidence="2">Dakar, Senegal</strain>
    </source>
</reference>
<organism evidence="3">
    <name type="scientific">Schistosoma curassoni</name>
    <dbReference type="NCBI Taxonomy" id="6186"/>
    <lineage>
        <taxon>Eukaryota</taxon>
        <taxon>Metazoa</taxon>
        <taxon>Spiralia</taxon>
        <taxon>Lophotrochozoa</taxon>
        <taxon>Platyhelminthes</taxon>
        <taxon>Trematoda</taxon>
        <taxon>Digenea</taxon>
        <taxon>Strigeidida</taxon>
        <taxon>Schistosomatoidea</taxon>
        <taxon>Schistosomatidae</taxon>
        <taxon>Schistosoma</taxon>
    </lineage>
</organism>
<dbReference type="AlphaFoldDB" id="A0A183K0I3"/>
<keyword evidence="2" id="KW-1185">Reference proteome</keyword>
<gene>
    <name evidence="1" type="ORF">SCUD_LOCUS8494</name>
</gene>
<protein>
    <submittedName>
        <fullName evidence="1 3">Uncharacterized protein</fullName>
    </submittedName>
</protein>
<dbReference type="EMBL" id="UZAK01032771">
    <property type="protein sequence ID" value="VDP31072.1"/>
    <property type="molecule type" value="Genomic_DNA"/>
</dbReference>
<evidence type="ECO:0000313" key="2">
    <source>
        <dbReference type="Proteomes" id="UP000279833"/>
    </source>
</evidence>
<dbReference type="WBParaSite" id="SCUD_0000849401-mRNA-1">
    <property type="protein sequence ID" value="SCUD_0000849401-mRNA-1"/>
    <property type="gene ID" value="SCUD_0000849401"/>
</dbReference>
<reference evidence="3" key="1">
    <citation type="submission" date="2016-06" db="UniProtKB">
        <authorList>
            <consortium name="WormBaseParasite"/>
        </authorList>
    </citation>
    <scope>IDENTIFICATION</scope>
</reference>
<proteinExistence type="predicted"/>
<accession>A0A183K0I3</accession>
<evidence type="ECO:0000313" key="1">
    <source>
        <dbReference type="EMBL" id="VDP31072.1"/>
    </source>
</evidence>
<dbReference type="Proteomes" id="UP000279833">
    <property type="component" value="Unassembled WGS sequence"/>
</dbReference>
<name>A0A183K0I3_9TREM</name>
<sequence>MHLIWFRSITNIGFKFNVIFLCRAVNIIQSKIKLFKE</sequence>
<evidence type="ECO:0000313" key="3">
    <source>
        <dbReference type="WBParaSite" id="SCUD_0000849401-mRNA-1"/>
    </source>
</evidence>